<reference evidence="1 2" key="1">
    <citation type="submission" date="2020-07" db="EMBL/GenBank/DDBJ databases">
        <title>Sequencing the genomes of 1000 actinobacteria strains.</title>
        <authorList>
            <person name="Klenk H.-P."/>
        </authorList>
    </citation>
    <scope>NUCLEOTIDE SEQUENCE [LARGE SCALE GENOMIC DNA]</scope>
    <source>
        <strain evidence="1 2">DSM 24552</strain>
    </source>
</reference>
<accession>A0A7Y9RWB2</accession>
<dbReference type="EMBL" id="JACCAC010000001">
    <property type="protein sequence ID" value="NYG55160.1"/>
    <property type="molecule type" value="Genomic_DNA"/>
</dbReference>
<evidence type="ECO:0000313" key="2">
    <source>
        <dbReference type="Proteomes" id="UP000544110"/>
    </source>
</evidence>
<comment type="caution">
    <text evidence="1">The sequence shown here is derived from an EMBL/GenBank/DDBJ whole genome shotgun (WGS) entry which is preliminary data.</text>
</comment>
<sequence length="391" mass="41011">MVVHTVLGSGDTAAVEAGLLRLVEDVRAQGVSTYVVLVQEPVGLAAEDPAADLALRVRAAAEQRGEDAVAVVVGFPGELLAVETTGLPLSATEVSLEAYDAREQVRTGLPDDPEGLAVRPTTAGEAAATLSALTGLREADPDAAEDRLPDLDAGTVGALREEPWVQRIEGYDPDADSWTTEPGTGLVVGTAVAVALLPVAWRLLRARRAVPTRSAARGGRARAGAAPDERALAAADLRRLDGALARGRPRGTTEAQWQQRRDLAARAHDEAARLLEDPRARQVDLVGARVLAQVGLASLAGRPAYHPCFVDPRHGAASTTIRAGGEVPACGSCAATARAGRAPAPLRRRTGLLRRDRPYWESDDVWGRTGLGALTDDLPAEVAADRRGEGR</sequence>
<name>A0A7Y9RWB2_9ACTN</name>
<protein>
    <submittedName>
        <fullName evidence="1">Uncharacterized protein</fullName>
    </submittedName>
</protein>
<dbReference type="Proteomes" id="UP000544110">
    <property type="component" value="Unassembled WGS sequence"/>
</dbReference>
<dbReference type="AlphaFoldDB" id="A0A7Y9RWB2"/>
<dbReference type="RefSeq" id="WP_179517655.1">
    <property type="nucleotide sequence ID" value="NZ_JACCAC010000001.1"/>
</dbReference>
<proteinExistence type="predicted"/>
<gene>
    <name evidence="1" type="ORF">BJ989_001464</name>
</gene>
<evidence type="ECO:0000313" key="1">
    <source>
        <dbReference type="EMBL" id="NYG55160.1"/>
    </source>
</evidence>
<organism evidence="1 2">
    <name type="scientific">Nocardioides perillae</name>
    <dbReference type="NCBI Taxonomy" id="1119534"/>
    <lineage>
        <taxon>Bacteria</taxon>
        <taxon>Bacillati</taxon>
        <taxon>Actinomycetota</taxon>
        <taxon>Actinomycetes</taxon>
        <taxon>Propionibacteriales</taxon>
        <taxon>Nocardioidaceae</taxon>
        <taxon>Nocardioides</taxon>
    </lineage>
</organism>
<keyword evidence="2" id="KW-1185">Reference proteome</keyword>